<reference evidence="1" key="1">
    <citation type="submission" date="2023-07" db="EMBL/GenBank/DDBJ databases">
        <title>A collection of bacterial strains from the Burkholderia cepacia Research Laboratory and Repository.</title>
        <authorList>
            <person name="Lipuma J."/>
            <person name="Spilker T."/>
            <person name="Caverly L."/>
        </authorList>
    </citation>
    <scope>NUCLEOTIDE SEQUENCE</scope>
    <source>
        <strain evidence="1">AU45194</strain>
    </source>
</reference>
<accession>A0ABT8P359</accession>
<evidence type="ECO:0000313" key="2">
    <source>
        <dbReference type="Proteomes" id="UP001172217"/>
    </source>
</evidence>
<keyword evidence="2" id="KW-1185">Reference proteome</keyword>
<gene>
    <name evidence="1" type="ORF">QZM70_35300</name>
</gene>
<dbReference type="RefSeq" id="WP_301771363.1">
    <property type="nucleotide sequence ID" value="NZ_JAUJQL010000036.1"/>
</dbReference>
<organism evidence="1 2">
    <name type="scientific">Burkholderia orbicola</name>
    <dbReference type="NCBI Taxonomy" id="2978683"/>
    <lineage>
        <taxon>Bacteria</taxon>
        <taxon>Pseudomonadati</taxon>
        <taxon>Pseudomonadota</taxon>
        <taxon>Betaproteobacteria</taxon>
        <taxon>Burkholderiales</taxon>
        <taxon>Burkholderiaceae</taxon>
        <taxon>Burkholderia</taxon>
        <taxon>Burkholderia cepacia complex</taxon>
    </lineage>
</organism>
<dbReference type="InterPro" id="IPR011990">
    <property type="entry name" value="TPR-like_helical_dom_sf"/>
</dbReference>
<proteinExistence type="predicted"/>
<dbReference type="Proteomes" id="UP001172217">
    <property type="component" value="Unassembled WGS sequence"/>
</dbReference>
<evidence type="ECO:0000313" key="1">
    <source>
        <dbReference type="EMBL" id="MDN7528219.1"/>
    </source>
</evidence>
<name>A0ABT8P359_9BURK</name>
<comment type="caution">
    <text evidence="1">The sequence shown here is derived from an EMBL/GenBank/DDBJ whole genome shotgun (WGS) entry which is preliminary data.</text>
</comment>
<dbReference type="Gene3D" id="1.25.40.10">
    <property type="entry name" value="Tetratricopeptide repeat domain"/>
    <property type="match status" value="1"/>
</dbReference>
<dbReference type="EMBL" id="JAUJQL010000036">
    <property type="protein sequence ID" value="MDN7528219.1"/>
    <property type="molecule type" value="Genomic_DNA"/>
</dbReference>
<dbReference type="Pfam" id="PF14559">
    <property type="entry name" value="TPR_19"/>
    <property type="match status" value="1"/>
</dbReference>
<protein>
    <submittedName>
        <fullName evidence="1">Tetratricopeptide repeat protein</fullName>
    </submittedName>
</protein>
<sequence length="411" mass="46389">MHGLANEFSAAMAARRYVVARNLAEQALALAPDNPTVLGDYALCLMREGRHEDAYRVYLRIDALPPARQRLVSPTWIDGLAEVCGWLGKHDELRRYGHRSLAAADARFSVHRRWVVPTTPPAPFEQQQSARNVIAYSLYGASPRYGEAVVMNARIAAELFPAWTCRVYLDDTVPDHVYARLRGAGAQVVTVDDETRRAIPGTMWRFLVLDDPSVDRFMLRDADALLSERETSAIAAWVDSGRWFHHMRDYFTHTELLLAGMWAGCRGVFPPVAPLMADYARRHPDERRFTDQHFLREMLWPTIRDSLLSHDELFGFHDAQPFPPHPPVRWRTAEFHVGSNASYRRIGGPSERDNGAMQPVTMTCGEDGPLRYDAIVCDGHWSLDLPFFLIDAFETGALRVEVAPLDAPAPA</sequence>
<dbReference type="SUPFAM" id="SSF48452">
    <property type="entry name" value="TPR-like"/>
    <property type="match status" value="1"/>
</dbReference>